<name>A0A927DRE3_KLEPN</name>
<proteinExistence type="predicted"/>
<dbReference type="AlphaFoldDB" id="A0A927DRE3"/>
<feature type="region of interest" description="Disordered" evidence="1">
    <location>
        <begin position="1"/>
        <end position="31"/>
    </location>
</feature>
<dbReference type="Proteomes" id="UP000616340">
    <property type="component" value="Unassembled WGS sequence"/>
</dbReference>
<evidence type="ECO:0000256" key="1">
    <source>
        <dbReference type="SAM" id="MobiDB-lite"/>
    </source>
</evidence>
<evidence type="ECO:0000313" key="2">
    <source>
        <dbReference type="EMBL" id="MBD3709532.1"/>
    </source>
</evidence>
<organism evidence="2 3">
    <name type="scientific">Klebsiella pneumoniae</name>
    <dbReference type="NCBI Taxonomy" id="573"/>
    <lineage>
        <taxon>Bacteria</taxon>
        <taxon>Pseudomonadati</taxon>
        <taxon>Pseudomonadota</taxon>
        <taxon>Gammaproteobacteria</taxon>
        <taxon>Enterobacterales</taxon>
        <taxon>Enterobacteriaceae</taxon>
        <taxon>Klebsiella/Raoultella group</taxon>
        <taxon>Klebsiella</taxon>
        <taxon>Klebsiella pneumoniae complex</taxon>
    </lineage>
</organism>
<evidence type="ECO:0000313" key="3">
    <source>
        <dbReference type="Proteomes" id="UP000616340"/>
    </source>
</evidence>
<dbReference type="EMBL" id="JACXTN010000001">
    <property type="protein sequence ID" value="MBD3709532.1"/>
    <property type="molecule type" value="Genomic_DNA"/>
</dbReference>
<gene>
    <name evidence="2" type="ORF">IE996_18330</name>
</gene>
<reference evidence="2" key="1">
    <citation type="submission" date="2020-07" db="EMBL/GenBank/DDBJ databases">
        <title>Clinical and genomic characterization of carbapenemase-producing Enterobacterales causing secondary infections during the COVID-19 crisis at a New York City hospital.</title>
        <authorList>
            <person name="Gomez-Simmonds A."/>
            <person name="Annavajhala M.K."/>
            <person name="Uhlemann A.-C."/>
        </authorList>
    </citation>
    <scope>NUCLEOTIDE SEQUENCE</scope>
    <source>
        <strain evidence="2">NK1677</strain>
    </source>
</reference>
<accession>A0A927DRE3</accession>
<protein>
    <submittedName>
        <fullName evidence="2">Uncharacterized protein</fullName>
    </submittedName>
</protein>
<sequence length="54" mass="5857">MRVFPPAGRSVLLAKDEKVEGGPLTPRSAAPMRSRSLGYLCGHHQRSSALMKHA</sequence>
<comment type="caution">
    <text evidence="2">The sequence shown here is derived from an EMBL/GenBank/DDBJ whole genome shotgun (WGS) entry which is preliminary data.</text>
</comment>